<dbReference type="AlphaFoldDB" id="A0A4R3IM75"/>
<name>A0A4R3IM75_9RHOB</name>
<reference evidence="3 4" key="1">
    <citation type="submission" date="2019-03" db="EMBL/GenBank/DDBJ databases">
        <title>Genomic Encyclopedia of Type Strains, Phase IV (KMG-IV): sequencing the most valuable type-strain genomes for metagenomic binning, comparative biology and taxonomic classification.</title>
        <authorList>
            <person name="Goeker M."/>
        </authorList>
    </citation>
    <scope>NUCLEOTIDE SEQUENCE [LARGE SCALE GENOMIC DNA]</scope>
    <source>
        <strain evidence="3 4">DSM 104836</strain>
    </source>
</reference>
<dbReference type="CDD" id="cd02209">
    <property type="entry name" value="cupin_XRE_C"/>
    <property type="match status" value="1"/>
</dbReference>
<dbReference type="GO" id="GO:0003700">
    <property type="term" value="F:DNA-binding transcription factor activity"/>
    <property type="evidence" value="ECO:0007669"/>
    <property type="project" value="TreeGrafter"/>
</dbReference>
<dbReference type="InterPro" id="IPR050807">
    <property type="entry name" value="TransReg_Diox_bact_type"/>
</dbReference>
<dbReference type="InterPro" id="IPR001387">
    <property type="entry name" value="Cro/C1-type_HTH"/>
</dbReference>
<proteinExistence type="predicted"/>
<evidence type="ECO:0000256" key="1">
    <source>
        <dbReference type="ARBA" id="ARBA00023125"/>
    </source>
</evidence>
<evidence type="ECO:0000313" key="4">
    <source>
        <dbReference type="Proteomes" id="UP000295696"/>
    </source>
</evidence>
<organism evidence="3 4">
    <name type="scientific">Primorskyibacter sedentarius</name>
    <dbReference type="NCBI Taxonomy" id="745311"/>
    <lineage>
        <taxon>Bacteria</taxon>
        <taxon>Pseudomonadati</taxon>
        <taxon>Pseudomonadota</taxon>
        <taxon>Alphaproteobacteria</taxon>
        <taxon>Rhodobacterales</taxon>
        <taxon>Roseobacteraceae</taxon>
        <taxon>Primorskyibacter</taxon>
    </lineage>
</organism>
<protein>
    <submittedName>
        <fullName evidence="3">XRE family transcriptional regulator</fullName>
    </submittedName>
</protein>
<evidence type="ECO:0000259" key="2">
    <source>
        <dbReference type="PROSITE" id="PS50943"/>
    </source>
</evidence>
<comment type="caution">
    <text evidence="3">The sequence shown here is derived from an EMBL/GenBank/DDBJ whole genome shotgun (WGS) entry which is preliminary data.</text>
</comment>
<dbReference type="Gene3D" id="1.10.260.40">
    <property type="entry name" value="lambda repressor-like DNA-binding domains"/>
    <property type="match status" value="1"/>
</dbReference>
<gene>
    <name evidence="3" type="ORF">EDD52_1455</name>
</gene>
<accession>A0A4R3IM75</accession>
<keyword evidence="1" id="KW-0238">DNA-binding</keyword>
<evidence type="ECO:0000313" key="3">
    <source>
        <dbReference type="EMBL" id="TCS50618.1"/>
    </source>
</evidence>
<dbReference type="SUPFAM" id="SSF51182">
    <property type="entry name" value="RmlC-like cupins"/>
    <property type="match status" value="1"/>
</dbReference>
<dbReference type="Pfam" id="PF01381">
    <property type="entry name" value="HTH_3"/>
    <property type="match status" value="1"/>
</dbReference>
<dbReference type="InterPro" id="IPR011051">
    <property type="entry name" value="RmlC_Cupin_sf"/>
</dbReference>
<keyword evidence="4" id="KW-1185">Reference proteome</keyword>
<dbReference type="GO" id="GO:0003677">
    <property type="term" value="F:DNA binding"/>
    <property type="evidence" value="ECO:0007669"/>
    <property type="project" value="UniProtKB-KW"/>
</dbReference>
<dbReference type="SUPFAM" id="SSF47413">
    <property type="entry name" value="lambda repressor-like DNA-binding domains"/>
    <property type="match status" value="1"/>
</dbReference>
<dbReference type="CDD" id="cd00093">
    <property type="entry name" value="HTH_XRE"/>
    <property type="match status" value="1"/>
</dbReference>
<dbReference type="SMART" id="SM00530">
    <property type="entry name" value="HTH_XRE"/>
    <property type="match status" value="1"/>
</dbReference>
<dbReference type="Pfam" id="PF07883">
    <property type="entry name" value="Cupin_2"/>
    <property type="match status" value="1"/>
</dbReference>
<dbReference type="Gene3D" id="2.60.120.10">
    <property type="entry name" value="Jelly Rolls"/>
    <property type="match status" value="1"/>
</dbReference>
<dbReference type="EMBL" id="SLZU01000045">
    <property type="protein sequence ID" value="TCS50618.1"/>
    <property type="molecule type" value="Genomic_DNA"/>
</dbReference>
<feature type="domain" description="HTH cro/C1-type" evidence="2">
    <location>
        <begin position="14"/>
        <end position="68"/>
    </location>
</feature>
<dbReference type="Proteomes" id="UP000295696">
    <property type="component" value="Unassembled WGS sequence"/>
</dbReference>
<dbReference type="PANTHER" id="PTHR46797:SF2">
    <property type="entry name" value="TRANSCRIPTIONAL REGULATOR"/>
    <property type="match status" value="1"/>
</dbReference>
<dbReference type="PROSITE" id="PS50943">
    <property type="entry name" value="HTH_CROC1"/>
    <property type="match status" value="1"/>
</dbReference>
<dbReference type="InterPro" id="IPR014710">
    <property type="entry name" value="RmlC-like_jellyroll"/>
</dbReference>
<dbReference type="InterPro" id="IPR010982">
    <property type="entry name" value="Lambda_DNA-bd_dom_sf"/>
</dbReference>
<dbReference type="GO" id="GO:0005829">
    <property type="term" value="C:cytosol"/>
    <property type="evidence" value="ECO:0007669"/>
    <property type="project" value="TreeGrafter"/>
</dbReference>
<dbReference type="PANTHER" id="PTHR46797">
    <property type="entry name" value="HTH-TYPE TRANSCRIPTIONAL REGULATOR"/>
    <property type="match status" value="1"/>
</dbReference>
<dbReference type="InterPro" id="IPR013096">
    <property type="entry name" value="Cupin_2"/>
</dbReference>
<sequence>MRLMSDDKTLGQDIRALRNTRGMTLEELAKGAGKSLGWLSQVERGLSTPSVDDMHRIAQLLDVPMSIFFGVADAPEEEKGLVVRGSARREIGERDDGLVEALISPDLTDDFEVIHSTFLPHTALKDSRRRATSEVVYLVSGKLDIWIGDSPFQISSGDSFRIKGSEYRWANPYDDPAVAIWVISPPVY</sequence>